<evidence type="ECO:0000313" key="4">
    <source>
        <dbReference type="Proteomes" id="UP000543224"/>
    </source>
</evidence>
<organism evidence="2 4">
    <name type="scientific">Candidatus Hakubella thermalkaliphila</name>
    <dbReference type="NCBI Taxonomy" id="2754717"/>
    <lineage>
        <taxon>Bacteria</taxon>
        <taxon>Bacillati</taxon>
        <taxon>Actinomycetota</taxon>
        <taxon>Actinomycetota incertae sedis</taxon>
        <taxon>Candidatus Hakubellales</taxon>
        <taxon>Candidatus Hakubellaceae</taxon>
        <taxon>Candidatus Hakubella</taxon>
    </lineage>
</organism>
<sequence>MKVPQLSAEQRKMGICKAVRLRRERAAIKQKLRMGKLSLEQVISMDNEAVSKIKVIEILESLPKIGKLSARHIMEELEISPDRRIRGLGSRQREALLDYLDTRTRRSSSKKKRMKHGR</sequence>
<dbReference type="Proteomes" id="UP000576480">
    <property type="component" value="Unassembled WGS sequence"/>
</dbReference>
<dbReference type="AlphaFoldDB" id="A0A6V8QEJ3"/>
<accession>A0A6V8QEJ3</accession>
<dbReference type="InterPro" id="IPR055201">
    <property type="entry name" value="IHF-like_H2TH"/>
</dbReference>
<dbReference type="EMBL" id="BLRX01000001">
    <property type="protein sequence ID" value="GFP24575.1"/>
    <property type="molecule type" value="Genomic_DNA"/>
</dbReference>
<dbReference type="Pfam" id="PF22525">
    <property type="entry name" value="H2TH_5"/>
    <property type="match status" value="1"/>
</dbReference>
<name>A0A6V8QEJ3_9ACTN</name>
<dbReference type="Proteomes" id="UP000543224">
    <property type="component" value="Unassembled WGS sequence"/>
</dbReference>
<dbReference type="EMBL" id="BLSB01000020">
    <property type="protein sequence ID" value="GFP34747.1"/>
    <property type="molecule type" value="Genomic_DNA"/>
</dbReference>
<evidence type="ECO:0000259" key="1">
    <source>
        <dbReference type="Pfam" id="PF22525"/>
    </source>
</evidence>
<evidence type="ECO:0000313" key="3">
    <source>
        <dbReference type="EMBL" id="GFP34747.1"/>
    </source>
</evidence>
<dbReference type="Gene3D" id="1.10.8.50">
    <property type="match status" value="1"/>
</dbReference>
<dbReference type="GO" id="GO:0003676">
    <property type="term" value="F:nucleic acid binding"/>
    <property type="evidence" value="ECO:0007669"/>
    <property type="project" value="InterPro"/>
</dbReference>
<gene>
    <name evidence="2" type="ORF">HKBW3S25_00013</name>
    <name evidence="3" type="ORF">HKBW3S43_00539</name>
</gene>
<dbReference type="RefSeq" id="WP_258188315.1">
    <property type="nucleotide sequence ID" value="NZ_BLSB01000020.1"/>
</dbReference>
<protein>
    <recommendedName>
        <fullName evidence="1">Integration host factor-like helix-two turn-helix domain-containing protein</fullName>
    </recommendedName>
</protein>
<dbReference type="SUPFAM" id="SSF46946">
    <property type="entry name" value="S13-like H2TH domain"/>
    <property type="match status" value="1"/>
</dbReference>
<dbReference type="NCBIfam" id="NF041260">
    <property type="entry name" value="actino_IHF"/>
    <property type="match status" value="1"/>
</dbReference>
<proteinExistence type="predicted"/>
<reference evidence="4 5" key="1">
    <citation type="journal article" date="2020" name="Front. Microbiol.">
        <title>Single-cell genomics of novel Actinobacteria with the Wood-Ljungdahl pathway discovered in a serpentinizing system.</title>
        <authorList>
            <person name="Merino N."/>
            <person name="Kawai M."/>
            <person name="Boyd E.S."/>
            <person name="Colman D.R."/>
            <person name="McGlynn S.E."/>
            <person name="Nealson K.H."/>
            <person name="Kurokawa K."/>
            <person name="Hongoh Y."/>
        </authorList>
    </citation>
    <scope>NUCLEOTIDE SEQUENCE [LARGE SCALE GENOMIC DNA]</scope>
    <source>
        <strain evidence="2 4">S25</strain>
        <strain evidence="3 5">S43</strain>
    </source>
</reference>
<feature type="domain" description="Integration host factor-like helix-two turn-helix" evidence="1">
    <location>
        <begin position="32"/>
        <end position="98"/>
    </location>
</feature>
<evidence type="ECO:0000313" key="2">
    <source>
        <dbReference type="EMBL" id="GFP24575.1"/>
    </source>
</evidence>
<comment type="caution">
    <text evidence="2">The sequence shown here is derived from an EMBL/GenBank/DDBJ whole genome shotgun (WGS) entry which is preliminary data.</text>
</comment>
<evidence type="ECO:0000313" key="5">
    <source>
        <dbReference type="Proteomes" id="UP000576480"/>
    </source>
</evidence>
<dbReference type="InterPro" id="IPR047806">
    <property type="entry name" value="IHF_actinobact"/>
</dbReference>
<dbReference type="InterPro" id="IPR010979">
    <property type="entry name" value="Ribosomal_uS13-like_H2TH"/>
</dbReference>